<keyword evidence="3" id="KW-1185">Reference proteome</keyword>
<feature type="chain" id="PRO_5040287200" description="C-type lectin domain-containing protein" evidence="1">
    <location>
        <begin position="19"/>
        <end position="202"/>
    </location>
</feature>
<evidence type="ECO:0000313" key="3">
    <source>
        <dbReference type="Proteomes" id="UP001152747"/>
    </source>
</evidence>
<dbReference type="Gene3D" id="3.10.100.10">
    <property type="entry name" value="Mannose-Binding Protein A, subunit A"/>
    <property type="match status" value="1"/>
</dbReference>
<sequence>MNSALFAFFTISLVFTDACKIATIAPITCKCGEATELESATQPTCPANFTTFDNDSTCYQIVVSENLGSWEAARNVCQSIGADIGSFLTFDQAKQATEKYFPASFFENESSLGYAAIWVDGKKSANCTTITEGIKNSTKTCTQYNGLEYIYETSASSQLLDNFDIDRKSKAVCLQAFLEQSSDALSYLTSCSDSADGVLCVL</sequence>
<name>A0A9P1N206_9PELO</name>
<dbReference type="EMBL" id="CANHGI010000004">
    <property type="protein sequence ID" value="CAI5448525.1"/>
    <property type="molecule type" value="Genomic_DNA"/>
</dbReference>
<dbReference type="InterPro" id="IPR016186">
    <property type="entry name" value="C-type_lectin-like/link_sf"/>
</dbReference>
<dbReference type="Proteomes" id="UP001152747">
    <property type="component" value="Unassembled WGS sequence"/>
</dbReference>
<feature type="signal peptide" evidence="1">
    <location>
        <begin position="1"/>
        <end position="18"/>
    </location>
</feature>
<evidence type="ECO:0000256" key="1">
    <source>
        <dbReference type="SAM" id="SignalP"/>
    </source>
</evidence>
<reference evidence="2" key="1">
    <citation type="submission" date="2022-11" db="EMBL/GenBank/DDBJ databases">
        <authorList>
            <person name="Kikuchi T."/>
        </authorList>
    </citation>
    <scope>NUCLEOTIDE SEQUENCE</scope>
    <source>
        <strain evidence="2">PS1010</strain>
    </source>
</reference>
<gene>
    <name evidence="2" type="ORF">CAMP_LOCUS11162</name>
</gene>
<proteinExistence type="predicted"/>
<accession>A0A9P1N206</accession>
<keyword evidence="1" id="KW-0732">Signal</keyword>
<organism evidence="2 3">
    <name type="scientific">Caenorhabditis angaria</name>
    <dbReference type="NCBI Taxonomy" id="860376"/>
    <lineage>
        <taxon>Eukaryota</taxon>
        <taxon>Metazoa</taxon>
        <taxon>Ecdysozoa</taxon>
        <taxon>Nematoda</taxon>
        <taxon>Chromadorea</taxon>
        <taxon>Rhabditida</taxon>
        <taxon>Rhabditina</taxon>
        <taxon>Rhabditomorpha</taxon>
        <taxon>Rhabditoidea</taxon>
        <taxon>Rhabditidae</taxon>
        <taxon>Peloderinae</taxon>
        <taxon>Caenorhabditis</taxon>
    </lineage>
</organism>
<evidence type="ECO:0000313" key="2">
    <source>
        <dbReference type="EMBL" id="CAI5448525.1"/>
    </source>
</evidence>
<dbReference type="SUPFAM" id="SSF56436">
    <property type="entry name" value="C-type lectin-like"/>
    <property type="match status" value="1"/>
</dbReference>
<dbReference type="InterPro" id="IPR016187">
    <property type="entry name" value="CTDL_fold"/>
</dbReference>
<protein>
    <recommendedName>
        <fullName evidence="4">C-type lectin domain-containing protein</fullName>
    </recommendedName>
</protein>
<dbReference type="AlphaFoldDB" id="A0A9P1N206"/>
<comment type="caution">
    <text evidence="2">The sequence shown here is derived from an EMBL/GenBank/DDBJ whole genome shotgun (WGS) entry which is preliminary data.</text>
</comment>
<evidence type="ECO:0008006" key="4">
    <source>
        <dbReference type="Google" id="ProtNLM"/>
    </source>
</evidence>